<comment type="caution">
    <text evidence="1">The sequence shown here is derived from an EMBL/GenBank/DDBJ whole genome shotgun (WGS) entry which is preliminary data.</text>
</comment>
<evidence type="ECO:0000313" key="1">
    <source>
        <dbReference type="EMBL" id="NYE08634.1"/>
    </source>
</evidence>
<reference evidence="2" key="1">
    <citation type="submission" date="2020-07" db="EMBL/GenBank/DDBJ databases">
        <authorList>
            <person name="Partida-Martinez L."/>
            <person name="Huntemann M."/>
            <person name="Clum A."/>
            <person name="Wang J."/>
            <person name="Palaniappan K."/>
            <person name="Ritter S."/>
            <person name="Chen I.-M."/>
            <person name="Stamatis D."/>
            <person name="Reddy T."/>
            <person name="O'Malley R."/>
            <person name="Daum C."/>
            <person name="Shapiro N."/>
            <person name="Ivanova N."/>
            <person name="Kyrpides N."/>
            <person name="Woyke T."/>
        </authorList>
    </citation>
    <scope>NUCLEOTIDE SEQUENCE [LARGE SCALE GENOMIC DNA]</scope>
    <source>
        <strain evidence="2">AT2.8</strain>
    </source>
</reference>
<evidence type="ECO:0000313" key="2">
    <source>
        <dbReference type="Proteomes" id="UP000548423"/>
    </source>
</evidence>
<dbReference type="AlphaFoldDB" id="A0A852TNS3"/>
<sequence length="225" mass="25416">MKDYKVRTYEEAIDVIKEIGFLPLAKLIPDYPSLDGITLKEHWYTGSELDPWMWRAKLPGDGAAAYGKFVKKKSVLISPELLPLIRVILGSSLSVKERYQDGLMSREAVELYTLIRENEGIDTRVLRVEAGMKDKEKKKPFDHALLELQGSLDIVVSGTKAKTNEAGEKNGWSSTSFETMKFWSQNHSIKESTLEVEDAKMMLKDHFAALCSPEAMKSINKLFGL</sequence>
<protein>
    <submittedName>
        <fullName evidence="1">Uncharacterized protein</fullName>
    </submittedName>
</protein>
<proteinExistence type="predicted"/>
<dbReference type="Pfam" id="PF24741">
    <property type="entry name" value="AlkZ-rel"/>
    <property type="match status" value="1"/>
</dbReference>
<dbReference type="EMBL" id="JACCBX010000015">
    <property type="protein sequence ID" value="NYE08634.1"/>
    <property type="molecule type" value="Genomic_DNA"/>
</dbReference>
<accession>A0A852TNS3</accession>
<gene>
    <name evidence="1" type="ORF">F4694_005483</name>
</gene>
<name>A0A852TNS3_9BACI</name>
<dbReference type="InterPro" id="IPR056298">
    <property type="entry name" value="AlkZ-rel"/>
</dbReference>
<organism evidence="1 2">
    <name type="scientific">Neobacillus niacini</name>
    <dbReference type="NCBI Taxonomy" id="86668"/>
    <lineage>
        <taxon>Bacteria</taxon>
        <taxon>Bacillati</taxon>
        <taxon>Bacillota</taxon>
        <taxon>Bacilli</taxon>
        <taxon>Bacillales</taxon>
        <taxon>Bacillaceae</taxon>
        <taxon>Neobacillus</taxon>
    </lineage>
</organism>
<reference evidence="2" key="2">
    <citation type="submission" date="2020-08" db="EMBL/GenBank/DDBJ databases">
        <title>The Agave Microbiome: Exploring the role of microbial communities in plant adaptations to desert environments.</title>
        <authorList>
            <person name="Partida-Martinez L.P."/>
        </authorList>
    </citation>
    <scope>NUCLEOTIDE SEQUENCE [LARGE SCALE GENOMIC DNA]</scope>
    <source>
        <strain evidence="2">AT2.8</strain>
    </source>
</reference>
<dbReference type="Proteomes" id="UP000548423">
    <property type="component" value="Unassembled WGS sequence"/>
</dbReference>